<feature type="compositionally biased region" description="Polar residues" evidence="1">
    <location>
        <begin position="10"/>
        <end position="19"/>
    </location>
</feature>
<proteinExistence type="predicted"/>
<protein>
    <submittedName>
        <fullName evidence="2">Uncharacterized protein</fullName>
    </submittedName>
</protein>
<feature type="compositionally biased region" description="Polar residues" evidence="1">
    <location>
        <begin position="145"/>
        <end position="159"/>
    </location>
</feature>
<accession>A0A7J7X027</accession>
<evidence type="ECO:0000256" key="1">
    <source>
        <dbReference type="SAM" id="MobiDB-lite"/>
    </source>
</evidence>
<dbReference type="EMBL" id="JACAGB010000009">
    <property type="protein sequence ID" value="KAF6343029.1"/>
    <property type="molecule type" value="Genomic_DNA"/>
</dbReference>
<gene>
    <name evidence="2" type="ORF">mPipKuh1_010752</name>
</gene>
<comment type="caution">
    <text evidence="2">The sequence shown here is derived from an EMBL/GenBank/DDBJ whole genome shotgun (WGS) entry which is preliminary data.</text>
</comment>
<evidence type="ECO:0000313" key="3">
    <source>
        <dbReference type="Proteomes" id="UP000558488"/>
    </source>
</evidence>
<evidence type="ECO:0000313" key="2">
    <source>
        <dbReference type="EMBL" id="KAF6343029.1"/>
    </source>
</evidence>
<organism evidence="2 3">
    <name type="scientific">Pipistrellus kuhlii</name>
    <name type="common">Kuhl's pipistrelle</name>
    <dbReference type="NCBI Taxonomy" id="59472"/>
    <lineage>
        <taxon>Eukaryota</taxon>
        <taxon>Metazoa</taxon>
        <taxon>Chordata</taxon>
        <taxon>Craniata</taxon>
        <taxon>Vertebrata</taxon>
        <taxon>Euteleostomi</taxon>
        <taxon>Mammalia</taxon>
        <taxon>Eutheria</taxon>
        <taxon>Laurasiatheria</taxon>
        <taxon>Chiroptera</taxon>
        <taxon>Yangochiroptera</taxon>
        <taxon>Vespertilionidae</taxon>
        <taxon>Pipistrellus</taxon>
    </lineage>
</organism>
<reference evidence="2 3" key="1">
    <citation type="journal article" date="2020" name="Nature">
        <title>Six reference-quality genomes reveal evolution of bat adaptations.</title>
        <authorList>
            <person name="Jebb D."/>
            <person name="Huang Z."/>
            <person name="Pippel M."/>
            <person name="Hughes G.M."/>
            <person name="Lavrichenko K."/>
            <person name="Devanna P."/>
            <person name="Winkler S."/>
            <person name="Jermiin L.S."/>
            <person name="Skirmuntt E.C."/>
            <person name="Katzourakis A."/>
            <person name="Burkitt-Gray L."/>
            <person name="Ray D.A."/>
            <person name="Sullivan K.A.M."/>
            <person name="Roscito J.G."/>
            <person name="Kirilenko B.M."/>
            <person name="Davalos L.M."/>
            <person name="Corthals A.P."/>
            <person name="Power M.L."/>
            <person name="Jones G."/>
            <person name="Ransome R.D."/>
            <person name="Dechmann D.K.N."/>
            <person name="Locatelli A.G."/>
            <person name="Puechmaille S.J."/>
            <person name="Fedrigo O."/>
            <person name="Jarvis E.D."/>
            <person name="Hiller M."/>
            <person name="Vernes S.C."/>
            <person name="Myers E.W."/>
            <person name="Teeling E.C."/>
        </authorList>
    </citation>
    <scope>NUCLEOTIDE SEQUENCE [LARGE SCALE GENOMIC DNA]</scope>
    <source>
        <strain evidence="2">MPipKuh1</strain>
        <tissue evidence="2">Flight muscle</tissue>
    </source>
</reference>
<feature type="region of interest" description="Disordered" evidence="1">
    <location>
        <begin position="1"/>
        <end position="33"/>
    </location>
</feature>
<name>A0A7J7X027_PIPKU</name>
<dbReference type="AlphaFoldDB" id="A0A7J7X027"/>
<feature type="region of interest" description="Disordered" evidence="1">
    <location>
        <begin position="145"/>
        <end position="165"/>
    </location>
</feature>
<sequence length="165" mass="18463">MKWSKVRKPSSWQSLSPSRGQMDGKQTRPSLQQGQRLARHILLHGRESQNPSQSTMTHHTALNQTSTGLICGLMRLLNSSSNKPLLRCMELADPFLCLLVFSRRAAPVRNCRSTLSTRECPPGCRKPRASPPICGCPRISQVHFSLQKPQPKSRQQGRSLPSVLE</sequence>
<dbReference type="Proteomes" id="UP000558488">
    <property type="component" value="Unassembled WGS sequence"/>
</dbReference>
<keyword evidence="3" id="KW-1185">Reference proteome</keyword>